<dbReference type="InterPro" id="IPR007219">
    <property type="entry name" value="XnlR_reg_dom"/>
</dbReference>
<proteinExistence type="predicted"/>
<evidence type="ECO:0000259" key="3">
    <source>
        <dbReference type="SMART" id="SM00906"/>
    </source>
</evidence>
<protein>
    <recommendedName>
        <fullName evidence="3">Xylanolytic transcriptional activator regulatory domain-containing protein</fullName>
    </recommendedName>
</protein>
<organism evidence="4 5">
    <name type="scientific">Fusarium venenatum</name>
    <dbReference type="NCBI Taxonomy" id="56646"/>
    <lineage>
        <taxon>Eukaryota</taxon>
        <taxon>Fungi</taxon>
        <taxon>Dikarya</taxon>
        <taxon>Ascomycota</taxon>
        <taxon>Pezizomycotina</taxon>
        <taxon>Sordariomycetes</taxon>
        <taxon>Hypocreomycetidae</taxon>
        <taxon>Hypocreales</taxon>
        <taxon>Nectriaceae</taxon>
        <taxon>Fusarium</taxon>
    </lineage>
</organism>
<evidence type="ECO:0000256" key="2">
    <source>
        <dbReference type="SAM" id="MobiDB-lite"/>
    </source>
</evidence>
<dbReference type="CDD" id="cd12148">
    <property type="entry name" value="fungal_TF_MHR"/>
    <property type="match status" value="1"/>
</dbReference>
<keyword evidence="5" id="KW-1185">Reference proteome</keyword>
<feature type="compositionally biased region" description="Polar residues" evidence="2">
    <location>
        <begin position="57"/>
        <end position="77"/>
    </location>
</feature>
<reference evidence="5" key="1">
    <citation type="submission" date="2014-10" db="EMBL/GenBank/DDBJ databases">
        <authorList>
            <person name="King R."/>
        </authorList>
    </citation>
    <scope>NUCLEOTIDE SEQUENCE [LARGE SCALE GENOMIC DNA]</scope>
    <source>
        <strain evidence="5">A3/5</strain>
    </source>
</reference>
<dbReference type="Proteomes" id="UP000245910">
    <property type="component" value="Chromosome II"/>
</dbReference>
<dbReference type="Pfam" id="PF04082">
    <property type="entry name" value="Fungal_trans"/>
    <property type="match status" value="1"/>
</dbReference>
<accession>A0A2L2SZ89</accession>
<sequence length="670" mass="74312">MASKRDHTSVSSVQEADEVRERKIDDIAQKLEEFGNVLGAIQNSTRITIPATTATTGPSHSASDISATPKGKTTSITLPESLGSELLTPRLEHQGESSIAAQATFANKFLEDAIINKPNGIDIAAEMSSVLESLRKALGRGSNHQERDYLYPHARDLGSGLHLRNLPMPPIEKVFICLRMAKENARVRFFWNNEATFFSDYCVKVYSPGEATHADLIIVNGGLYWMFQLCKHATADSSQKADFETQAVICRDNLETILANLPFHQPSKLETVGSMVIASIYCLETCKPSAAWDFVATASHMSQTLGMHSKVAMIQDSPETKATKIKIFWQVYVYEKGLSLRLGRSSTIRDSDITIPVPCIDSRSEISYFSHLEKMKDLAHLQGKIYDQLYSSGALAQPQHIRTTRARCLAAELEAHSNRKGRTETLYAEALRQATSNEFLEVFTCTEKVIHLSLICLVYRAIPPEANQGTIFGRECISSAHKALEAHRRCMSLVAELDNDFLESYVNMAILHSPFVPFTVIFCHIIETCDKHDIDLLESVIEALKSATDSVPSSGVRKEYHLFKALYDAACSYIEARLSKAHLGFRTWEDASLPATVLSPAHQQPVIMTPVSNLEGSEATVGLSIDGTAEWMSQSFEMPSGADVDQYGAQLGNWLHMNSQMIRALEDSYF</sequence>
<keyword evidence="1" id="KW-0539">Nucleus</keyword>
<evidence type="ECO:0000313" key="4">
    <source>
        <dbReference type="EMBL" id="CEI63434.1"/>
    </source>
</evidence>
<dbReference type="GO" id="GO:0006351">
    <property type="term" value="P:DNA-templated transcription"/>
    <property type="evidence" value="ECO:0007669"/>
    <property type="project" value="InterPro"/>
</dbReference>
<evidence type="ECO:0000256" key="1">
    <source>
        <dbReference type="ARBA" id="ARBA00023242"/>
    </source>
</evidence>
<feature type="region of interest" description="Disordered" evidence="2">
    <location>
        <begin position="51"/>
        <end position="77"/>
    </location>
</feature>
<name>A0A2L2SZ89_9HYPO</name>
<dbReference type="EMBL" id="LN649230">
    <property type="protein sequence ID" value="CEI63434.1"/>
    <property type="molecule type" value="Genomic_DNA"/>
</dbReference>
<evidence type="ECO:0000313" key="5">
    <source>
        <dbReference type="Proteomes" id="UP000245910"/>
    </source>
</evidence>
<feature type="domain" description="Xylanolytic transcriptional activator regulatory" evidence="3">
    <location>
        <begin position="291"/>
        <end position="364"/>
    </location>
</feature>
<dbReference type="PANTHER" id="PTHR46910">
    <property type="entry name" value="TRANSCRIPTION FACTOR PDR1"/>
    <property type="match status" value="1"/>
</dbReference>
<dbReference type="GO" id="GO:0003677">
    <property type="term" value="F:DNA binding"/>
    <property type="evidence" value="ECO:0007669"/>
    <property type="project" value="InterPro"/>
</dbReference>
<dbReference type="GO" id="GO:0008270">
    <property type="term" value="F:zinc ion binding"/>
    <property type="evidence" value="ECO:0007669"/>
    <property type="project" value="InterPro"/>
</dbReference>
<dbReference type="GO" id="GO:0003700">
    <property type="term" value="F:DNA-binding transcription factor activity"/>
    <property type="evidence" value="ECO:0007669"/>
    <property type="project" value="InterPro"/>
</dbReference>
<dbReference type="InterPro" id="IPR050987">
    <property type="entry name" value="AtrR-like"/>
</dbReference>
<dbReference type="AlphaFoldDB" id="A0A2L2SZ89"/>
<dbReference type="STRING" id="56646.A0A2L2SZ89"/>
<dbReference type="SMART" id="SM00906">
    <property type="entry name" value="Fungal_trans"/>
    <property type="match status" value="1"/>
</dbReference>
<dbReference type="PANTHER" id="PTHR46910:SF5">
    <property type="entry name" value="ZN(II)2CYS6 TRANSCRIPTION FACTOR (EUROFUNG)"/>
    <property type="match status" value="1"/>
</dbReference>